<dbReference type="OrthoDB" id="9075305at2"/>
<dbReference type="Pfam" id="PF00685">
    <property type="entry name" value="Sulfotransfer_1"/>
    <property type="match status" value="1"/>
</dbReference>
<keyword evidence="1 4" id="KW-0808">Transferase</keyword>
<gene>
    <name evidence="4" type="ORF">FVW59_13410</name>
</gene>
<sequence length="343" mass="39777">MLLVRHSCAALVQDCVTPIVRKVTAYMPLPNLVCVGMEKCGTTLLNSVFSESRDILTPRKKELFYFNENYDRGADWYQSWYDFDSKPNARYICDITPSYFRSELSIRRICKDLDNPKVLLVLRHPVHRAFSHYVHRIRHIALNLDAYGKSFYDELKERAKNPLLFPRYDRVVERMLQYVDRDRLLILVYESDFLDFEQLNAKICSFLDISDLDFGAFKGRQVNKGLMPGIYYGDRKSASSEIELEGETLQVPPNHLLLAHAKGTETWDRVDPQTARDNVAAASRWTRTLSATDVESIYEEYFSEEIERLCQLTGLDLDAWGMLRDGVAYERALPPAQYLTRQG</sequence>
<dbReference type="EMBL" id="VRYZ01000006">
    <property type="protein sequence ID" value="TXS90342.1"/>
    <property type="molecule type" value="Genomic_DNA"/>
</dbReference>
<evidence type="ECO:0000313" key="4">
    <source>
        <dbReference type="EMBL" id="TXS90342.1"/>
    </source>
</evidence>
<keyword evidence="2" id="KW-0325">Glycoprotein</keyword>
<dbReference type="SUPFAM" id="SSF52540">
    <property type="entry name" value="P-loop containing nucleoside triphosphate hydrolases"/>
    <property type="match status" value="1"/>
</dbReference>
<evidence type="ECO:0000256" key="2">
    <source>
        <dbReference type="ARBA" id="ARBA00023180"/>
    </source>
</evidence>
<evidence type="ECO:0000259" key="3">
    <source>
        <dbReference type="Pfam" id="PF00685"/>
    </source>
</evidence>
<organism evidence="4 5">
    <name type="scientific">Parahaliea aestuarii</name>
    <dbReference type="NCBI Taxonomy" id="1852021"/>
    <lineage>
        <taxon>Bacteria</taxon>
        <taxon>Pseudomonadati</taxon>
        <taxon>Pseudomonadota</taxon>
        <taxon>Gammaproteobacteria</taxon>
        <taxon>Cellvibrionales</taxon>
        <taxon>Halieaceae</taxon>
        <taxon>Parahaliea</taxon>
    </lineage>
</organism>
<evidence type="ECO:0000256" key="1">
    <source>
        <dbReference type="ARBA" id="ARBA00022679"/>
    </source>
</evidence>
<dbReference type="InterPro" id="IPR000863">
    <property type="entry name" value="Sulfotransferase_dom"/>
</dbReference>
<proteinExistence type="predicted"/>
<protein>
    <submittedName>
        <fullName evidence="4">Sulfotransferase</fullName>
    </submittedName>
</protein>
<dbReference type="Gene3D" id="3.40.50.300">
    <property type="entry name" value="P-loop containing nucleotide triphosphate hydrolases"/>
    <property type="match status" value="1"/>
</dbReference>
<keyword evidence="5" id="KW-1185">Reference proteome</keyword>
<dbReference type="GO" id="GO:0008146">
    <property type="term" value="F:sulfotransferase activity"/>
    <property type="evidence" value="ECO:0007669"/>
    <property type="project" value="InterPro"/>
</dbReference>
<dbReference type="InterPro" id="IPR037359">
    <property type="entry name" value="NST/OST"/>
</dbReference>
<evidence type="ECO:0000313" key="5">
    <source>
        <dbReference type="Proteomes" id="UP000321933"/>
    </source>
</evidence>
<name>A0A5C8ZRY4_9GAMM</name>
<dbReference type="PANTHER" id="PTHR10605">
    <property type="entry name" value="HEPARAN SULFATE SULFOTRANSFERASE"/>
    <property type="match status" value="1"/>
</dbReference>
<comment type="caution">
    <text evidence="4">The sequence shown here is derived from an EMBL/GenBank/DDBJ whole genome shotgun (WGS) entry which is preliminary data.</text>
</comment>
<dbReference type="InterPro" id="IPR027417">
    <property type="entry name" value="P-loop_NTPase"/>
</dbReference>
<accession>A0A5C8ZRY4</accession>
<dbReference type="Proteomes" id="UP000321933">
    <property type="component" value="Unassembled WGS sequence"/>
</dbReference>
<reference evidence="4 5" key="1">
    <citation type="submission" date="2019-08" db="EMBL/GenBank/DDBJ databases">
        <title>Parahaliea maris sp. nov., isolated from the surface seawater.</title>
        <authorList>
            <person name="Liu Y."/>
        </authorList>
    </citation>
    <scope>NUCLEOTIDE SEQUENCE [LARGE SCALE GENOMIC DNA]</scope>
    <source>
        <strain evidence="4 5">S2-26</strain>
    </source>
</reference>
<feature type="domain" description="Sulfotransferase" evidence="3">
    <location>
        <begin position="31"/>
        <end position="210"/>
    </location>
</feature>
<dbReference type="PANTHER" id="PTHR10605:SF56">
    <property type="entry name" value="BIFUNCTIONAL HEPARAN SULFATE N-DEACETYLASE_N-SULFOTRANSFERASE"/>
    <property type="match status" value="1"/>
</dbReference>
<dbReference type="AlphaFoldDB" id="A0A5C8ZRY4"/>